<dbReference type="EMBL" id="JAPEQW010000001">
    <property type="protein sequence ID" value="MCW8037809.1"/>
    <property type="molecule type" value="Genomic_DNA"/>
</dbReference>
<evidence type="ECO:0000313" key="1">
    <source>
        <dbReference type="EMBL" id="MCW8037809.1"/>
    </source>
</evidence>
<dbReference type="RefSeq" id="WP_219189895.1">
    <property type="nucleotide sequence ID" value="NZ_JAPEQW010000001.1"/>
</dbReference>
<evidence type="ECO:0000313" key="2">
    <source>
        <dbReference type="Proteomes" id="UP001209682"/>
    </source>
</evidence>
<keyword evidence="2" id="KW-1185">Reference proteome</keyword>
<dbReference type="Proteomes" id="UP001209682">
    <property type="component" value="Unassembled WGS sequence"/>
</dbReference>
<protein>
    <submittedName>
        <fullName evidence="1">Uncharacterized protein</fullName>
    </submittedName>
</protein>
<reference evidence="1 2" key="1">
    <citation type="submission" date="2022-11" db="EMBL/GenBank/DDBJ databases">
        <title>Acinetobacter entericus sp. nov., isolated from the gut of the plastic-eating larvae of the Coleoptera insect Zophobas atratus.</title>
        <authorList>
            <person name="Dong X."/>
            <person name="Yang Y."/>
        </authorList>
    </citation>
    <scope>NUCLEOTIDE SEQUENCE [LARGE SCALE GENOMIC DNA]</scope>
    <source>
        <strain evidence="1 2">BIT-DXN8</strain>
    </source>
</reference>
<gene>
    <name evidence="1" type="ORF">OKC24_01195</name>
</gene>
<organism evidence="1 2">
    <name type="scientific">Acinetobacter entericus</name>
    <dbReference type="NCBI Taxonomy" id="2989714"/>
    <lineage>
        <taxon>Bacteria</taxon>
        <taxon>Pseudomonadati</taxon>
        <taxon>Pseudomonadota</taxon>
        <taxon>Gammaproteobacteria</taxon>
        <taxon>Moraxellales</taxon>
        <taxon>Moraxellaceae</taxon>
        <taxon>Acinetobacter</taxon>
    </lineage>
</organism>
<sequence>MGRFAALNILKWGEKIYFFSRGAGPDICVSLGVFMKTAMNEPAVQHVFDGLILSA</sequence>
<accession>A0ABT3NE26</accession>
<comment type="caution">
    <text evidence="1">The sequence shown here is derived from an EMBL/GenBank/DDBJ whole genome shotgun (WGS) entry which is preliminary data.</text>
</comment>
<proteinExistence type="predicted"/>
<name>A0ABT3NE26_9GAMM</name>